<dbReference type="AlphaFoldDB" id="A0A4R5EN82"/>
<accession>A0A4R5EN82</accession>
<sequence>MTGSTPPPWVDDLFPFPTPPALRTLIDMAWQAAYAFYRENDSYDPALLISHHDFMFDLATVPRPPEGCTADPDLTGHGEPPVPHFATPEFVSFGSLGDGGDVGWLVPAPELRRGDHPVALAGGHEHGVTLIGADTRTGLEFMLSWALRRWREDPVPEPPAWRDPDVWLAQNRWRIDAHARKRRLADRLAAELGVHPDPDGVFPGSRWKGTAVWADTAFDIVFDVPEGWRHETGADGIGVLAPADAYADRRPVVAERPRLEPELIAAAAWLDAGCPATALLGLKDTFVNGPGCYFADLKPLWARAYRDLGRPAYADRLELMAPYYRDSCDCPTPH</sequence>
<evidence type="ECO:0000313" key="1">
    <source>
        <dbReference type="EMBL" id="TDE35890.1"/>
    </source>
</evidence>
<dbReference type="EMBL" id="SMLD01000136">
    <property type="protein sequence ID" value="TDE35890.1"/>
    <property type="molecule type" value="Genomic_DNA"/>
</dbReference>
<comment type="caution">
    <text evidence="1">The sequence shown here is derived from an EMBL/GenBank/DDBJ whole genome shotgun (WGS) entry which is preliminary data.</text>
</comment>
<dbReference type="RefSeq" id="WP_132637563.1">
    <property type="nucleotide sequence ID" value="NZ_SMLD01000136.1"/>
</dbReference>
<organism evidence="1 2">
    <name type="scientific">Nonomuraea mesophila</name>
    <dbReference type="NCBI Taxonomy" id="2530382"/>
    <lineage>
        <taxon>Bacteria</taxon>
        <taxon>Bacillati</taxon>
        <taxon>Actinomycetota</taxon>
        <taxon>Actinomycetes</taxon>
        <taxon>Streptosporangiales</taxon>
        <taxon>Streptosporangiaceae</taxon>
        <taxon>Nonomuraea</taxon>
    </lineage>
</organism>
<reference evidence="1 2" key="1">
    <citation type="submission" date="2019-03" db="EMBL/GenBank/DDBJ databases">
        <title>Draft genome sequences of novel Actinobacteria.</title>
        <authorList>
            <person name="Sahin N."/>
            <person name="Ay H."/>
            <person name="Saygin H."/>
        </authorList>
    </citation>
    <scope>NUCLEOTIDE SEQUENCE [LARGE SCALE GENOMIC DNA]</scope>
    <source>
        <strain evidence="1 2">6K102</strain>
    </source>
</reference>
<name>A0A4R5EN82_9ACTN</name>
<keyword evidence="2" id="KW-1185">Reference proteome</keyword>
<proteinExistence type="predicted"/>
<evidence type="ECO:0000313" key="2">
    <source>
        <dbReference type="Proteomes" id="UP000295136"/>
    </source>
</evidence>
<dbReference type="Proteomes" id="UP000295136">
    <property type="component" value="Unassembled WGS sequence"/>
</dbReference>
<protein>
    <submittedName>
        <fullName evidence="1">Uncharacterized protein</fullName>
    </submittedName>
</protein>
<gene>
    <name evidence="1" type="ORF">E1295_35610</name>
</gene>